<dbReference type="RefSeq" id="WP_144327882.1">
    <property type="nucleotide sequence ID" value="NZ_VJON01000009.1"/>
</dbReference>
<keyword evidence="2" id="KW-0282">Flagellum</keyword>
<feature type="domain" description="Flagellar basal body rod protein N-terminal" evidence="1">
    <location>
        <begin position="7"/>
        <end position="34"/>
    </location>
</feature>
<dbReference type="AlphaFoldDB" id="A0A554XHL5"/>
<keyword evidence="3" id="KW-1185">Reference proteome</keyword>
<dbReference type="InterPro" id="IPR001444">
    <property type="entry name" value="Flag_bb_rod_N"/>
</dbReference>
<dbReference type="EMBL" id="VJON01000009">
    <property type="protein sequence ID" value="TSE35288.1"/>
    <property type="molecule type" value="Genomic_DNA"/>
</dbReference>
<evidence type="ECO:0000313" key="2">
    <source>
        <dbReference type="EMBL" id="TSE35288.1"/>
    </source>
</evidence>
<sequence>MNTAIASALSGLKTAQLRLDISAHNVANASTAGFAPLAVRARALPQGGVEPTVQRLPAPGVDWTAQWVEQKMAANAFGANWRVFQTTDRMLGQLLDAVG</sequence>
<evidence type="ECO:0000259" key="1">
    <source>
        <dbReference type="Pfam" id="PF00460"/>
    </source>
</evidence>
<gene>
    <name evidence="2" type="ORF">Tchar_00899</name>
</gene>
<proteinExistence type="predicted"/>
<accession>A0A554XHL5</accession>
<protein>
    <submittedName>
        <fullName evidence="2">Flagellar hook-associated protein FlgK</fullName>
    </submittedName>
</protein>
<evidence type="ECO:0000313" key="3">
    <source>
        <dbReference type="Proteomes" id="UP000318294"/>
    </source>
</evidence>
<dbReference type="OrthoDB" id="5986582at2"/>
<keyword evidence="2" id="KW-0969">Cilium</keyword>
<keyword evidence="2" id="KW-0966">Cell projection</keyword>
<name>A0A554XHL5_9BURK</name>
<comment type="caution">
    <text evidence="2">The sequence shown here is derived from an EMBL/GenBank/DDBJ whole genome shotgun (WGS) entry which is preliminary data.</text>
</comment>
<organism evidence="2 3">
    <name type="scientific">Tepidimonas charontis</name>
    <dbReference type="NCBI Taxonomy" id="2267262"/>
    <lineage>
        <taxon>Bacteria</taxon>
        <taxon>Pseudomonadati</taxon>
        <taxon>Pseudomonadota</taxon>
        <taxon>Betaproteobacteria</taxon>
        <taxon>Burkholderiales</taxon>
        <taxon>Tepidimonas</taxon>
    </lineage>
</organism>
<reference evidence="2 3" key="1">
    <citation type="submission" date="2019-07" db="EMBL/GenBank/DDBJ databases">
        <title>Tepidimonas charontis SPSP-6 draft genome.</title>
        <authorList>
            <person name="Da Costa M.S."/>
            <person name="Froufe H.J.C."/>
            <person name="Egas C."/>
            <person name="Albuquerque L."/>
        </authorList>
    </citation>
    <scope>NUCLEOTIDE SEQUENCE [LARGE SCALE GENOMIC DNA]</scope>
    <source>
        <strain evidence="2 3">SPSP-6</strain>
    </source>
</reference>
<dbReference type="Proteomes" id="UP000318294">
    <property type="component" value="Unassembled WGS sequence"/>
</dbReference>
<dbReference type="Pfam" id="PF00460">
    <property type="entry name" value="Flg_bb_rod"/>
    <property type="match status" value="1"/>
</dbReference>